<dbReference type="EC" id="3.5.1.25" evidence="2"/>
<dbReference type="CDD" id="cd00854">
    <property type="entry name" value="NagA"/>
    <property type="match status" value="1"/>
</dbReference>
<evidence type="ECO:0000256" key="6">
    <source>
        <dbReference type="ARBA" id="ARBA00023277"/>
    </source>
</evidence>
<feature type="binding site" evidence="11">
    <location>
        <begin position="216"/>
        <end position="217"/>
    </location>
    <ligand>
        <name>substrate</name>
    </ligand>
</feature>
<dbReference type="AlphaFoldDB" id="A0A378MEP4"/>
<dbReference type="GO" id="GO:0006046">
    <property type="term" value="P:N-acetylglucosamine catabolic process"/>
    <property type="evidence" value="ECO:0007669"/>
    <property type="project" value="TreeGrafter"/>
</dbReference>
<evidence type="ECO:0000256" key="2">
    <source>
        <dbReference type="ARBA" id="ARBA00011899"/>
    </source>
</evidence>
<dbReference type="InterPro" id="IPR006680">
    <property type="entry name" value="Amidohydro-rel"/>
</dbReference>
<dbReference type="InterPro" id="IPR003764">
    <property type="entry name" value="GlcNAc_6-P_deAcase"/>
</dbReference>
<evidence type="ECO:0000313" key="14">
    <source>
        <dbReference type="EMBL" id="STY43812.1"/>
    </source>
</evidence>
<organism evidence="14 15">
    <name type="scientific">Listeria grayi</name>
    <name type="common">Listeria murrayi</name>
    <dbReference type="NCBI Taxonomy" id="1641"/>
    <lineage>
        <taxon>Bacteria</taxon>
        <taxon>Bacillati</taxon>
        <taxon>Bacillota</taxon>
        <taxon>Bacilli</taxon>
        <taxon>Bacillales</taxon>
        <taxon>Listeriaceae</taxon>
        <taxon>Listeria</taxon>
    </lineage>
</organism>
<dbReference type="Gene3D" id="3.20.20.140">
    <property type="entry name" value="Metal-dependent hydrolases"/>
    <property type="match status" value="1"/>
</dbReference>
<dbReference type="GO" id="GO:0008448">
    <property type="term" value="F:N-acetylglucosamine-6-phosphate deacetylase activity"/>
    <property type="evidence" value="ECO:0007669"/>
    <property type="project" value="UniProtKB-EC"/>
</dbReference>
<keyword evidence="6 9" id="KW-0119">Carbohydrate metabolism</keyword>
<feature type="domain" description="Amidohydrolase-related" evidence="13">
    <location>
        <begin position="54"/>
        <end position="366"/>
    </location>
</feature>
<keyword evidence="5 9" id="KW-0378">Hydrolase</keyword>
<evidence type="ECO:0000256" key="11">
    <source>
        <dbReference type="PIRSR" id="PIRSR038994-2"/>
    </source>
</evidence>
<dbReference type="SUPFAM" id="SSF51338">
    <property type="entry name" value="Composite domain of metallo-dependent hydrolases"/>
    <property type="match status" value="1"/>
</dbReference>
<dbReference type="Pfam" id="PF01979">
    <property type="entry name" value="Amidohydro_1"/>
    <property type="match status" value="1"/>
</dbReference>
<dbReference type="PANTHER" id="PTHR11113">
    <property type="entry name" value="N-ACETYLGLUCOSAMINE-6-PHOSPHATE DEACETYLASE"/>
    <property type="match status" value="1"/>
</dbReference>
<name>A0A378MEP4_LISGR</name>
<keyword evidence="4 12" id="KW-0479">Metal-binding</keyword>
<feature type="binding site" evidence="11">
    <location>
        <position position="224"/>
    </location>
    <ligand>
        <name>substrate</name>
    </ligand>
</feature>
<evidence type="ECO:0000259" key="13">
    <source>
        <dbReference type="Pfam" id="PF01979"/>
    </source>
</evidence>
<evidence type="ECO:0000256" key="9">
    <source>
        <dbReference type="PIRNR" id="PIRNR038994"/>
    </source>
</evidence>
<dbReference type="EMBL" id="UGPG01000001">
    <property type="protein sequence ID" value="STY43812.1"/>
    <property type="molecule type" value="Genomic_DNA"/>
</dbReference>
<comment type="pathway">
    <text evidence="8">Amino-sugar metabolism; N-acetylneuraminate degradation; D-fructose 6-phosphate from N-acetylneuraminate: step 4/5.</text>
</comment>
<dbReference type="GO" id="GO:0046872">
    <property type="term" value="F:metal ion binding"/>
    <property type="evidence" value="ECO:0007669"/>
    <property type="project" value="UniProtKB-KW"/>
</dbReference>
<feature type="binding site" evidence="11">
    <location>
        <position position="248"/>
    </location>
    <ligand>
        <name>substrate</name>
    </ligand>
</feature>
<dbReference type="InterPro" id="IPR032466">
    <property type="entry name" value="Metal_Hydrolase"/>
</dbReference>
<feature type="binding site" evidence="11">
    <location>
        <begin position="304"/>
        <end position="306"/>
    </location>
    <ligand>
        <name>substrate</name>
    </ligand>
</feature>
<dbReference type="NCBIfam" id="TIGR00221">
    <property type="entry name" value="nagA"/>
    <property type="match status" value="1"/>
</dbReference>
<dbReference type="PANTHER" id="PTHR11113:SF14">
    <property type="entry name" value="N-ACETYLGLUCOSAMINE-6-PHOSPHATE DEACETYLASE"/>
    <property type="match status" value="1"/>
</dbReference>
<gene>
    <name evidence="14" type="primary">nagA</name>
    <name evidence="14" type="ORF">NCTC10815_01116</name>
</gene>
<dbReference type="PIRSF" id="PIRSF038994">
    <property type="entry name" value="NagA"/>
    <property type="match status" value="1"/>
</dbReference>
<evidence type="ECO:0000256" key="8">
    <source>
        <dbReference type="ARBA" id="ARBA00060590"/>
    </source>
</evidence>
<dbReference type="FunFam" id="3.20.20.140:FF:000004">
    <property type="entry name" value="N-acetylglucosamine-6-phosphate deacetylase"/>
    <property type="match status" value="1"/>
</dbReference>
<feature type="binding site" evidence="11">
    <location>
        <position position="140"/>
    </location>
    <ligand>
        <name>substrate</name>
    </ligand>
</feature>
<dbReference type="RefSeq" id="WP_003754921.1">
    <property type="nucleotide sequence ID" value="NZ_CABKNG010000001.1"/>
</dbReference>
<reference evidence="14 15" key="1">
    <citation type="submission" date="2018-06" db="EMBL/GenBank/DDBJ databases">
        <authorList>
            <consortium name="Pathogen Informatics"/>
            <person name="Doyle S."/>
        </authorList>
    </citation>
    <scope>NUCLEOTIDE SEQUENCE [LARGE SCALE GENOMIC DNA]</scope>
    <source>
        <strain evidence="15">NCTC 10815</strain>
    </source>
</reference>
<evidence type="ECO:0000256" key="12">
    <source>
        <dbReference type="PIRSR" id="PIRSR038994-3"/>
    </source>
</evidence>
<dbReference type="Proteomes" id="UP000254879">
    <property type="component" value="Unassembled WGS sequence"/>
</dbReference>
<proteinExistence type="inferred from homology"/>
<accession>A0A378MEP4</accession>
<dbReference type="SUPFAM" id="SSF51556">
    <property type="entry name" value="Metallo-dependent hydrolases"/>
    <property type="match status" value="1"/>
</dbReference>
<feature type="binding site" evidence="12">
    <location>
        <position position="195"/>
    </location>
    <ligand>
        <name>Zn(2+)</name>
        <dbReference type="ChEBI" id="CHEBI:29105"/>
    </ligand>
</feature>
<feature type="binding site" evidence="12">
    <location>
        <position position="213"/>
    </location>
    <ligand>
        <name>Zn(2+)</name>
        <dbReference type="ChEBI" id="CHEBI:29105"/>
    </ligand>
</feature>
<dbReference type="Gene3D" id="2.30.40.10">
    <property type="entry name" value="Urease, subunit C, domain 1"/>
    <property type="match status" value="1"/>
</dbReference>
<evidence type="ECO:0000313" key="15">
    <source>
        <dbReference type="Proteomes" id="UP000254879"/>
    </source>
</evidence>
<dbReference type="InterPro" id="IPR011059">
    <property type="entry name" value="Metal-dep_hydrolase_composite"/>
</dbReference>
<evidence type="ECO:0000256" key="3">
    <source>
        <dbReference type="ARBA" id="ARBA00018029"/>
    </source>
</evidence>
<comment type="catalytic activity">
    <reaction evidence="7">
        <text>N-acetyl-D-glucosamine 6-phosphate + H2O = D-glucosamine 6-phosphate + acetate</text>
        <dbReference type="Rhea" id="RHEA:22936"/>
        <dbReference type="ChEBI" id="CHEBI:15377"/>
        <dbReference type="ChEBI" id="CHEBI:30089"/>
        <dbReference type="ChEBI" id="CHEBI:57513"/>
        <dbReference type="ChEBI" id="CHEBI:58725"/>
        <dbReference type="EC" id="3.5.1.25"/>
    </reaction>
</comment>
<evidence type="ECO:0000256" key="5">
    <source>
        <dbReference type="ARBA" id="ARBA00022801"/>
    </source>
</evidence>
<feature type="active site" description="Proton donor/acceptor" evidence="10">
    <location>
        <position position="271"/>
    </location>
</feature>
<evidence type="ECO:0000256" key="4">
    <source>
        <dbReference type="ARBA" id="ARBA00022723"/>
    </source>
</evidence>
<evidence type="ECO:0000256" key="1">
    <source>
        <dbReference type="ARBA" id="ARBA00010716"/>
    </source>
</evidence>
<evidence type="ECO:0000256" key="10">
    <source>
        <dbReference type="PIRSR" id="PIRSR038994-1"/>
    </source>
</evidence>
<comment type="cofactor">
    <cofactor evidence="12">
        <name>a divalent metal cation</name>
        <dbReference type="ChEBI" id="CHEBI:60240"/>
    </cofactor>
    <text evidence="12">Binds 1 divalent metal cation per subunit.</text>
</comment>
<evidence type="ECO:0000256" key="7">
    <source>
        <dbReference type="ARBA" id="ARBA00047647"/>
    </source>
</evidence>
<sequence length="381" mass="42147">MITKTIINATIYTGKQVLENAYVRFDKTVREVGSMQDFIALDKEEVVDAEGKKLIPGFIDVHSHGGYGFDAMDADADHLKKQVRNMLREGITTYFPTTMTQSHENIENALRVIGEVAEEEPVIGGIHLEGPFVSPVFKGAQPEEFIQAPDLELFKKWFDISKGQIKLVTYAPEHETSAAFENLCLELGVVPSVGHSNDVREHLKTSKASHATHLYNACHRMTHREPGVPGHVLLEDGINAELIVDGIHVHPDMCKLAYQMKGPEHISIITDSMRAKGMPEGKSELGGQTVIVKDKQARLEDGTLAGSVLTYDDAFRNMIKFTNCPIEHAVLMSSVNQATEFHLTTKGGIAAGKDADFNLLDEDLNIVSTYSFGQLFNREDV</sequence>
<comment type="similarity">
    <text evidence="1 9">Belongs to the metallo-dependent hydrolases superfamily. NagA family.</text>
</comment>
<feature type="binding site" evidence="12">
    <location>
        <position position="129"/>
    </location>
    <ligand>
        <name>Zn(2+)</name>
        <dbReference type="ChEBI" id="CHEBI:29105"/>
    </ligand>
</feature>
<protein>
    <recommendedName>
        <fullName evidence="3">N-acetylglucosamine-6-phosphate deacetylase</fullName>
        <ecNumber evidence="2">3.5.1.25</ecNumber>
    </recommendedName>
</protein>